<comment type="caution">
    <text evidence="1">The sequence shown here is derived from an EMBL/GenBank/DDBJ whole genome shotgun (WGS) entry which is preliminary data.</text>
</comment>
<dbReference type="OrthoDB" id="10254945at2759"/>
<keyword evidence="2" id="KW-1185">Reference proteome</keyword>
<protein>
    <submittedName>
        <fullName evidence="1">Uncharacterized protein</fullName>
    </submittedName>
</protein>
<dbReference type="EMBL" id="MU007132">
    <property type="protein sequence ID" value="KAF2418038.1"/>
    <property type="molecule type" value="Genomic_DNA"/>
</dbReference>
<proteinExistence type="predicted"/>
<evidence type="ECO:0000313" key="1">
    <source>
        <dbReference type="EMBL" id="KAF2418038.1"/>
    </source>
</evidence>
<evidence type="ECO:0000313" key="2">
    <source>
        <dbReference type="Proteomes" id="UP000800235"/>
    </source>
</evidence>
<reference evidence="1" key="1">
    <citation type="journal article" date="2020" name="Stud. Mycol.">
        <title>101 Dothideomycetes genomes: a test case for predicting lifestyles and emergence of pathogens.</title>
        <authorList>
            <person name="Haridas S."/>
            <person name="Albert R."/>
            <person name="Binder M."/>
            <person name="Bloem J."/>
            <person name="Labutti K."/>
            <person name="Salamov A."/>
            <person name="Andreopoulos B."/>
            <person name="Baker S."/>
            <person name="Barry K."/>
            <person name="Bills G."/>
            <person name="Bluhm B."/>
            <person name="Cannon C."/>
            <person name="Castanera R."/>
            <person name="Culley D."/>
            <person name="Daum C."/>
            <person name="Ezra D."/>
            <person name="Gonzalez J."/>
            <person name="Henrissat B."/>
            <person name="Kuo A."/>
            <person name="Liang C."/>
            <person name="Lipzen A."/>
            <person name="Lutzoni F."/>
            <person name="Magnuson J."/>
            <person name="Mondo S."/>
            <person name="Nolan M."/>
            <person name="Ohm R."/>
            <person name="Pangilinan J."/>
            <person name="Park H.-J."/>
            <person name="Ramirez L."/>
            <person name="Alfaro M."/>
            <person name="Sun H."/>
            <person name="Tritt A."/>
            <person name="Yoshinaga Y."/>
            <person name="Zwiers L.-H."/>
            <person name="Turgeon B."/>
            <person name="Goodwin S."/>
            <person name="Spatafora J."/>
            <person name="Crous P."/>
            <person name="Grigoriev I."/>
        </authorList>
    </citation>
    <scope>NUCLEOTIDE SEQUENCE</scope>
    <source>
        <strain evidence="1">CBS 130266</strain>
    </source>
</reference>
<organism evidence="1 2">
    <name type="scientific">Tothia fuscella</name>
    <dbReference type="NCBI Taxonomy" id="1048955"/>
    <lineage>
        <taxon>Eukaryota</taxon>
        <taxon>Fungi</taxon>
        <taxon>Dikarya</taxon>
        <taxon>Ascomycota</taxon>
        <taxon>Pezizomycotina</taxon>
        <taxon>Dothideomycetes</taxon>
        <taxon>Pleosporomycetidae</taxon>
        <taxon>Venturiales</taxon>
        <taxon>Cylindrosympodiaceae</taxon>
        <taxon>Tothia</taxon>
    </lineage>
</organism>
<name>A0A9P4NET6_9PEZI</name>
<dbReference type="AlphaFoldDB" id="A0A9P4NET6"/>
<accession>A0A9P4NET6</accession>
<gene>
    <name evidence="1" type="ORF">EJ08DRAFT_703240</name>
</gene>
<dbReference type="Proteomes" id="UP000800235">
    <property type="component" value="Unassembled WGS sequence"/>
</dbReference>
<sequence length="396" mass="46331">MVEWHRRRTDIIWERARVRAHSKLKELGALESEAFLAIDLDNETHPIFRRSNWKGIDDATYKRWRSTLQLASLFLTERNIMDWWVRAILGNEVDMAPEGHETPLQQTEKTRNLRRKGYRKPNTFLRNIDNITELHYQKTEEFLYQLADVVVFTRGDCLSRATWPPDVYAATVPLTYRYKGNFAIDLSTKRVPFTYRNLVFPTLKYWPALTGKSEIWLHRTFWKYHEASSNASTSLSEAQQLRIRFRIAITLVHEIAHATMIHRFAYGEERLQTEKDPEREAGRSWEMTVIGGLLDAQSFEKGIGLGNVHQFTSAGIAFIDWNAESHFVFNGEHSQVVIVDMKYIHSWFRKSTWAAVRRKGIQGLPQLPLPCPGVILVNKTERLLRVPNTSYWQLQE</sequence>